<dbReference type="RefSeq" id="WP_397715124.1">
    <property type="nucleotide sequence ID" value="NZ_JBIRGN010000005.1"/>
</dbReference>
<name>A0ABW7QUF8_9ACTN</name>
<accession>A0ABW7QUF8</accession>
<dbReference type="EMBL" id="JBIRGQ010000005">
    <property type="protein sequence ID" value="MFH8548624.1"/>
    <property type="molecule type" value="Genomic_DNA"/>
</dbReference>
<dbReference type="InterPro" id="IPR052164">
    <property type="entry name" value="Anthracycline_SecMetBiosynth"/>
</dbReference>
<feature type="domain" description="VOC" evidence="1">
    <location>
        <begin position="10"/>
        <end position="123"/>
    </location>
</feature>
<evidence type="ECO:0000313" key="2">
    <source>
        <dbReference type="EMBL" id="MFH8548624.1"/>
    </source>
</evidence>
<sequence length="264" mass="27610">MLNTRYDAGAPAWVELGTPDPEGAHGFYRALFGWEFQPGGAEFGGYGMYQADGKTVAGVMTVTADQAPPAWTLYFKTPDAAATAKAVEQAGGTTVYEAMDVGDLGRMAVFSDAQGVGFAVWQSGTLKGLDLVDAPGSLCWTELYTPDIKGAREFYGSVFGWGASTQAFEGGSYTMVHPAGGTENDMFAGLWPLSEAPEEAAAGPYWTPYFQVTDIDAVLAKVEPAGGAVRVARMDLAGVGSFAKLADPAGVRFALMQPEAPSAG</sequence>
<dbReference type="InterPro" id="IPR041581">
    <property type="entry name" value="Glyoxalase_6"/>
</dbReference>
<keyword evidence="3" id="KW-1185">Reference proteome</keyword>
<feature type="domain" description="VOC" evidence="1">
    <location>
        <begin position="137"/>
        <end position="258"/>
    </location>
</feature>
<dbReference type="SUPFAM" id="SSF54593">
    <property type="entry name" value="Glyoxalase/Bleomycin resistance protein/Dihydroxybiphenyl dioxygenase"/>
    <property type="match status" value="2"/>
</dbReference>
<gene>
    <name evidence="2" type="ORF">ACH4F9_26780</name>
</gene>
<organism evidence="2 3">
    <name type="scientific">Streptomyces longisporoflavus</name>
    <dbReference type="NCBI Taxonomy" id="28044"/>
    <lineage>
        <taxon>Bacteria</taxon>
        <taxon>Bacillati</taxon>
        <taxon>Actinomycetota</taxon>
        <taxon>Actinomycetes</taxon>
        <taxon>Kitasatosporales</taxon>
        <taxon>Streptomycetaceae</taxon>
        <taxon>Streptomyces</taxon>
    </lineage>
</organism>
<dbReference type="Proteomes" id="UP001610818">
    <property type="component" value="Unassembled WGS sequence"/>
</dbReference>
<dbReference type="Pfam" id="PF00903">
    <property type="entry name" value="Glyoxalase"/>
    <property type="match status" value="1"/>
</dbReference>
<dbReference type="PROSITE" id="PS51819">
    <property type="entry name" value="VOC"/>
    <property type="match status" value="2"/>
</dbReference>
<dbReference type="PANTHER" id="PTHR33993">
    <property type="entry name" value="GLYOXALASE-RELATED"/>
    <property type="match status" value="1"/>
</dbReference>
<dbReference type="Pfam" id="PF18029">
    <property type="entry name" value="Glyoxalase_6"/>
    <property type="match status" value="1"/>
</dbReference>
<evidence type="ECO:0000259" key="1">
    <source>
        <dbReference type="PROSITE" id="PS51819"/>
    </source>
</evidence>
<dbReference type="CDD" id="cd07247">
    <property type="entry name" value="SgaA_N_like"/>
    <property type="match status" value="2"/>
</dbReference>
<proteinExistence type="predicted"/>
<evidence type="ECO:0000313" key="3">
    <source>
        <dbReference type="Proteomes" id="UP001610818"/>
    </source>
</evidence>
<dbReference type="InterPro" id="IPR029068">
    <property type="entry name" value="Glyas_Bleomycin-R_OHBP_Dase"/>
</dbReference>
<dbReference type="Gene3D" id="3.10.180.10">
    <property type="entry name" value="2,3-Dihydroxybiphenyl 1,2-Dioxygenase, domain 1"/>
    <property type="match status" value="2"/>
</dbReference>
<protein>
    <submittedName>
        <fullName evidence="2">VOC family protein</fullName>
    </submittedName>
</protein>
<dbReference type="PANTHER" id="PTHR33993:SF10">
    <property type="entry name" value="CONSERVED PROTEIN"/>
    <property type="match status" value="1"/>
</dbReference>
<dbReference type="InterPro" id="IPR037523">
    <property type="entry name" value="VOC_core"/>
</dbReference>
<dbReference type="InterPro" id="IPR004360">
    <property type="entry name" value="Glyas_Fos-R_dOase_dom"/>
</dbReference>
<reference evidence="2 3" key="1">
    <citation type="submission" date="2024-10" db="EMBL/GenBank/DDBJ databases">
        <title>The Natural Products Discovery Center: Release of the First 8490 Sequenced Strains for Exploring Actinobacteria Biosynthetic Diversity.</title>
        <authorList>
            <person name="Kalkreuter E."/>
            <person name="Kautsar S.A."/>
            <person name="Yang D."/>
            <person name="Bader C.D."/>
            <person name="Teijaro C.N."/>
            <person name="Fluegel L."/>
            <person name="Davis C.M."/>
            <person name="Simpson J.R."/>
            <person name="Lauterbach L."/>
            <person name="Steele A.D."/>
            <person name="Gui C."/>
            <person name="Meng S."/>
            <person name="Li G."/>
            <person name="Viehrig K."/>
            <person name="Ye F."/>
            <person name="Su P."/>
            <person name="Kiefer A.F."/>
            <person name="Nichols A."/>
            <person name="Cepeda A.J."/>
            <person name="Yan W."/>
            <person name="Fan B."/>
            <person name="Jiang Y."/>
            <person name="Adhikari A."/>
            <person name="Zheng C.-J."/>
            <person name="Schuster L."/>
            <person name="Cowan T.M."/>
            <person name="Smanski M.J."/>
            <person name="Chevrette M.G."/>
            <person name="De Carvalho L.P.S."/>
            <person name="Shen B."/>
        </authorList>
    </citation>
    <scope>NUCLEOTIDE SEQUENCE [LARGE SCALE GENOMIC DNA]</scope>
    <source>
        <strain evidence="2 3">NPDC017990</strain>
    </source>
</reference>
<comment type="caution">
    <text evidence="2">The sequence shown here is derived from an EMBL/GenBank/DDBJ whole genome shotgun (WGS) entry which is preliminary data.</text>
</comment>